<evidence type="ECO:0000313" key="2">
    <source>
        <dbReference type="Proteomes" id="UP000004913"/>
    </source>
</evidence>
<dbReference type="STRING" id="742766.HMPREF9455_00516"/>
<gene>
    <name evidence="1" type="ORF">HMPREF9455_00516</name>
</gene>
<protein>
    <submittedName>
        <fullName evidence="1">Uncharacterized protein</fullName>
    </submittedName>
</protein>
<dbReference type="AlphaFoldDB" id="F5ITU9"/>
<sequence>MNDLIKTEFFVMLNEDLQKITNEQMQCTYGKLITHIDTISQVENDLTGIIRKLNVTRIELVSLLKQFQDEQGEKCARTSLPKQSDNLHRFRIIPYSFKN</sequence>
<name>F5ITU9_9BACT</name>
<dbReference type="HOGENOM" id="CLU_185107_0_0_10"/>
<proteinExistence type="predicted"/>
<dbReference type="EMBL" id="ADLV01000007">
    <property type="protein sequence ID" value="EGJ99192.1"/>
    <property type="molecule type" value="Genomic_DNA"/>
</dbReference>
<evidence type="ECO:0000313" key="1">
    <source>
        <dbReference type="EMBL" id="EGJ99192.1"/>
    </source>
</evidence>
<comment type="caution">
    <text evidence="1">The sequence shown here is derived from an EMBL/GenBank/DDBJ whole genome shotgun (WGS) entry which is preliminary data.</text>
</comment>
<reference evidence="1 2" key="1">
    <citation type="submission" date="2011-04" db="EMBL/GenBank/DDBJ databases">
        <title>The Genome Sequence of Dysgonomonas gadei ATCC BAA-286.</title>
        <authorList>
            <consortium name="The Broad Institute Genome Sequencing Platform"/>
            <person name="Earl A."/>
            <person name="Ward D."/>
            <person name="Feldgarden M."/>
            <person name="Gevers D."/>
            <person name="Pudlo N."/>
            <person name="Martens E."/>
            <person name="Allen-Vercoe E."/>
            <person name="Young S.K."/>
            <person name="Zeng Q."/>
            <person name="Gargeya S."/>
            <person name="Fitzgerald M."/>
            <person name="Haas B."/>
            <person name="Abouelleil A."/>
            <person name="Alvarado L."/>
            <person name="Arachchi H.M."/>
            <person name="Berlin A."/>
            <person name="Brown A."/>
            <person name="Chapman S.B."/>
            <person name="Chen Z."/>
            <person name="Dunbar C."/>
            <person name="Freedman E."/>
            <person name="Gearin G."/>
            <person name="Gellesch M."/>
            <person name="Goldberg J."/>
            <person name="Griggs A."/>
            <person name="Gujja S."/>
            <person name="Heiman D."/>
            <person name="Howarth C."/>
            <person name="Larson L."/>
            <person name="Lui A."/>
            <person name="MacDonald P.J.P."/>
            <person name="Mehta T."/>
            <person name="Montmayeur A."/>
            <person name="Murphy C."/>
            <person name="Neiman D."/>
            <person name="Pearson M."/>
            <person name="Priest M."/>
            <person name="Roberts A."/>
            <person name="Saif S."/>
            <person name="Shea T."/>
            <person name="Shenoy N."/>
            <person name="Sisk P."/>
            <person name="Stolte C."/>
            <person name="Sykes S."/>
            <person name="Yandava C."/>
            <person name="Wortman J."/>
            <person name="Nusbaum C."/>
            <person name="Birren B."/>
        </authorList>
    </citation>
    <scope>NUCLEOTIDE SEQUENCE [LARGE SCALE GENOMIC DNA]</scope>
    <source>
        <strain evidence="1 2">ATCC BAA-286</strain>
    </source>
</reference>
<accession>F5ITU9</accession>
<dbReference type="Proteomes" id="UP000004913">
    <property type="component" value="Unassembled WGS sequence"/>
</dbReference>
<organism evidence="1 2">
    <name type="scientific">Dysgonomonas gadei ATCC BAA-286</name>
    <dbReference type="NCBI Taxonomy" id="742766"/>
    <lineage>
        <taxon>Bacteria</taxon>
        <taxon>Pseudomonadati</taxon>
        <taxon>Bacteroidota</taxon>
        <taxon>Bacteroidia</taxon>
        <taxon>Bacteroidales</taxon>
        <taxon>Dysgonomonadaceae</taxon>
        <taxon>Dysgonomonas</taxon>
    </lineage>
</organism>
<keyword evidence="2" id="KW-1185">Reference proteome</keyword>